<gene>
    <name evidence="1" type="ORF">A2696_01165</name>
</gene>
<accession>A0A1F5FZQ9</accession>
<evidence type="ECO:0000313" key="2">
    <source>
        <dbReference type="Proteomes" id="UP000177069"/>
    </source>
</evidence>
<comment type="caution">
    <text evidence="1">The sequence shown here is derived from an EMBL/GenBank/DDBJ whole genome shotgun (WGS) entry which is preliminary data.</text>
</comment>
<protein>
    <submittedName>
        <fullName evidence="1">Uncharacterized protein</fullName>
    </submittedName>
</protein>
<proteinExistence type="predicted"/>
<dbReference type="Proteomes" id="UP000177069">
    <property type="component" value="Unassembled WGS sequence"/>
</dbReference>
<evidence type="ECO:0000313" key="1">
    <source>
        <dbReference type="EMBL" id="OGD85098.1"/>
    </source>
</evidence>
<reference evidence="1 2" key="1">
    <citation type="journal article" date="2016" name="Nat. Commun.">
        <title>Thousands of microbial genomes shed light on interconnected biogeochemical processes in an aquifer system.</title>
        <authorList>
            <person name="Anantharaman K."/>
            <person name="Brown C.T."/>
            <person name="Hug L.A."/>
            <person name="Sharon I."/>
            <person name="Castelle C.J."/>
            <person name="Probst A.J."/>
            <person name="Thomas B.C."/>
            <person name="Singh A."/>
            <person name="Wilkins M.J."/>
            <person name="Karaoz U."/>
            <person name="Brodie E.L."/>
            <person name="Williams K.H."/>
            <person name="Hubbard S.S."/>
            <person name="Banfield J.F."/>
        </authorList>
    </citation>
    <scope>NUCLEOTIDE SEQUENCE [LARGE SCALE GENOMIC DNA]</scope>
</reference>
<name>A0A1F5FZQ9_9BACT</name>
<sequence length="107" mass="11595">MEPAVVTLGELAPNVSLTSITGEVKTIDQIRAGKPLILVTLNTYRNDPKLDLRDQLILKRKLDNQVAVAAAEAQGLVGFWQFNGDFADSTSNHNDGQPLGDAHLVED</sequence>
<organism evidence="1 2">
    <name type="scientific">Candidatus Curtissbacteria bacterium RIFCSPHIGHO2_01_FULL_41_13</name>
    <dbReference type="NCBI Taxonomy" id="1797745"/>
    <lineage>
        <taxon>Bacteria</taxon>
        <taxon>Candidatus Curtissiibacteriota</taxon>
    </lineage>
</organism>
<dbReference type="AlphaFoldDB" id="A0A1F5FZQ9"/>
<dbReference type="EMBL" id="MFBA01000037">
    <property type="protein sequence ID" value="OGD85098.1"/>
    <property type="molecule type" value="Genomic_DNA"/>
</dbReference>